<evidence type="ECO:0000313" key="2">
    <source>
        <dbReference type="Proteomes" id="UP000304840"/>
    </source>
</evidence>
<dbReference type="SUPFAM" id="SSF101874">
    <property type="entry name" value="YceI-like"/>
    <property type="match status" value="1"/>
</dbReference>
<evidence type="ECO:0000313" key="1">
    <source>
        <dbReference type="EMBL" id="QCV57233.1"/>
    </source>
</evidence>
<proteinExistence type="predicted"/>
<reference evidence="2" key="1">
    <citation type="submission" date="2016-03" db="EMBL/GenBank/DDBJ databases">
        <title>Flavobacterium columnare strain B185, complete genome.</title>
        <authorList>
            <person name="Sundberg L.-R."/>
            <person name="Papponen P."/>
            <person name="Laanto E."/>
        </authorList>
    </citation>
    <scope>NUCLEOTIDE SEQUENCE [LARGE SCALE GENOMIC DNA]</scope>
    <source>
        <strain evidence="2">B185</strain>
    </source>
</reference>
<dbReference type="AlphaFoldDB" id="A0AAJ4DDG2"/>
<accession>A0AAJ4DDG2</accession>
<dbReference type="Proteomes" id="UP000304840">
    <property type="component" value="Chromosome"/>
</dbReference>
<sequence>MTNSEIKGDKTILCGNLTIKGITKSVNFSTSIHIDDNQISLRSDTLQLNRRYWNVKLWFKKYFQQS</sequence>
<name>A0AAJ4DDG2_9FLAO</name>
<organism evidence="1 2">
    <name type="scientific">Flavobacterium columnare</name>
    <dbReference type="NCBI Taxonomy" id="996"/>
    <lineage>
        <taxon>Bacteria</taxon>
        <taxon>Pseudomonadati</taxon>
        <taxon>Bacteroidota</taxon>
        <taxon>Flavobacteriia</taxon>
        <taxon>Flavobacteriales</taxon>
        <taxon>Flavobacteriaceae</taxon>
        <taxon>Flavobacterium</taxon>
    </lineage>
</organism>
<gene>
    <name evidence="1" type="ORF">UN65_14620</name>
</gene>
<dbReference type="EMBL" id="CP010992">
    <property type="protein sequence ID" value="QCV57233.1"/>
    <property type="molecule type" value="Genomic_DNA"/>
</dbReference>
<dbReference type="RefSeq" id="WP_077225756.1">
    <property type="nucleotide sequence ID" value="NZ_CP010992.1"/>
</dbReference>
<reference evidence="1 2" key="2">
    <citation type="submission" date="2019-05" db="EMBL/GenBank/DDBJ databases">
        <authorList>
            <person name="Ravantti J.J."/>
        </authorList>
    </citation>
    <scope>NUCLEOTIDE SEQUENCE [LARGE SCALE GENOMIC DNA]</scope>
    <source>
        <strain evidence="1 2">B185</strain>
    </source>
</reference>
<dbReference type="InterPro" id="IPR036761">
    <property type="entry name" value="TTHA0802/YceI-like_sf"/>
</dbReference>
<protein>
    <submittedName>
        <fullName evidence="1">YceI family protein</fullName>
    </submittedName>
</protein>
<dbReference type="Gene3D" id="2.40.128.110">
    <property type="entry name" value="Lipid/polyisoprenoid-binding, YceI-like"/>
    <property type="match status" value="1"/>
</dbReference>